<dbReference type="Proteomes" id="UP000026960">
    <property type="component" value="Chromosome 1"/>
</dbReference>
<evidence type="ECO:0000313" key="2">
    <source>
        <dbReference type="EnsemblPlants" id="OBART01G09560.1"/>
    </source>
</evidence>
<feature type="signal peptide" evidence="1">
    <location>
        <begin position="1"/>
        <end position="17"/>
    </location>
</feature>
<name>A0A0D3ELU2_9ORYZ</name>
<proteinExistence type="predicted"/>
<evidence type="ECO:0000256" key="1">
    <source>
        <dbReference type="SAM" id="SignalP"/>
    </source>
</evidence>
<evidence type="ECO:0000313" key="3">
    <source>
        <dbReference type="Proteomes" id="UP000026960"/>
    </source>
</evidence>
<accession>A0A0D3ELU2</accession>
<dbReference type="EnsemblPlants" id="OBART01G09560.1">
    <property type="protein sequence ID" value="OBART01G09560.1"/>
    <property type="gene ID" value="OBART01G09560"/>
</dbReference>
<dbReference type="Gramene" id="OBART01G09560.1">
    <property type="protein sequence ID" value="OBART01G09560.1"/>
    <property type="gene ID" value="OBART01G09560"/>
</dbReference>
<dbReference type="eggNOG" id="ENOG502R5J0">
    <property type="taxonomic scope" value="Eukaryota"/>
</dbReference>
<keyword evidence="3" id="KW-1185">Reference proteome</keyword>
<sequence>MASLLLLLRAIVIGVDVEERQLVSGAREAAEEAERSCSKHPAMPRRCGFFSDNDVEEERWLVSCLRWPGVDRQAAWMQTI</sequence>
<organism evidence="2">
    <name type="scientific">Oryza barthii</name>
    <dbReference type="NCBI Taxonomy" id="65489"/>
    <lineage>
        <taxon>Eukaryota</taxon>
        <taxon>Viridiplantae</taxon>
        <taxon>Streptophyta</taxon>
        <taxon>Embryophyta</taxon>
        <taxon>Tracheophyta</taxon>
        <taxon>Spermatophyta</taxon>
        <taxon>Magnoliopsida</taxon>
        <taxon>Liliopsida</taxon>
        <taxon>Poales</taxon>
        <taxon>Poaceae</taxon>
        <taxon>BOP clade</taxon>
        <taxon>Oryzoideae</taxon>
        <taxon>Oryzeae</taxon>
        <taxon>Oryzinae</taxon>
        <taxon>Oryza</taxon>
    </lineage>
</organism>
<dbReference type="PaxDb" id="65489-OBART01G09560.1"/>
<dbReference type="AlphaFoldDB" id="A0A0D3ELU2"/>
<keyword evidence="1" id="KW-0732">Signal</keyword>
<dbReference type="HOGENOM" id="CLU_2658570_0_0_1"/>
<reference evidence="2" key="1">
    <citation type="journal article" date="2009" name="Rice">
        <title>De Novo Next Generation Sequencing of Plant Genomes.</title>
        <authorList>
            <person name="Rounsley S."/>
            <person name="Marri P.R."/>
            <person name="Yu Y."/>
            <person name="He R."/>
            <person name="Sisneros N."/>
            <person name="Goicoechea J.L."/>
            <person name="Lee S.J."/>
            <person name="Angelova A."/>
            <person name="Kudrna D."/>
            <person name="Luo M."/>
            <person name="Affourtit J."/>
            <person name="Desany B."/>
            <person name="Knight J."/>
            <person name="Niazi F."/>
            <person name="Egholm M."/>
            <person name="Wing R.A."/>
        </authorList>
    </citation>
    <scope>NUCLEOTIDE SEQUENCE [LARGE SCALE GENOMIC DNA]</scope>
    <source>
        <strain evidence="2">cv. IRGC 105608</strain>
    </source>
</reference>
<protein>
    <submittedName>
        <fullName evidence="2">Uncharacterized protein</fullName>
    </submittedName>
</protein>
<feature type="chain" id="PRO_5002260838" evidence="1">
    <location>
        <begin position="18"/>
        <end position="80"/>
    </location>
</feature>
<reference evidence="2" key="2">
    <citation type="submission" date="2015-03" db="UniProtKB">
        <authorList>
            <consortium name="EnsemblPlants"/>
        </authorList>
    </citation>
    <scope>IDENTIFICATION</scope>
</reference>